<evidence type="ECO:0000313" key="2">
    <source>
        <dbReference type="Proteomes" id="UP000094385"/>
    </source>
</evidence>
<dbReference type="AlphaFoldDB" id="A0A1E3QAN0"/>
<name>A0A1E3QAN0_LIPST</name>
<organism evidence="1 2">
    <name type="scientific">Lipomyces starkeyi NRRL Y-11557</name>
    <dbReference type="NCBI Taxonomy" id="675824"/>
    <lineage>
        <taxon>Eukaryota</taxon>
        <taxon>Fungi</taxon>
        <taxon>Dikarya</taxon>
        <taxon>Ascomycota</taxon>
        <taxon>Saccharomycotina</taxon>
        <taxon>Lipomycetes</taxon>
        <taxon>Lipomycetales</taxon>
        <taxon>Lipomycetaceae</taxon>
        <taxon>Lipomyces</taxon>
    </lineage>
</organism>
<gene>
    <name evidence="1" type="ORF">LIPSTDRAFT_227475</name>
</gene>
<dbReference type="EMBL" id="KV454291">
    <property type="protein sequence ID" value="ODQ74716.1"/>
    <property type="molecule type" value="Genomic_DNA"/>
</dbReference>
<keyword evidence="2" id="KW-1185">Reference proteome</keyword>
<accession>A0A1E3QAN0</accession>
<protein>
    <submittedName>
        <fullName evidence="1">Uncharacterized protein</fullName>
    </submittedName>
</protein>
<proteinExistence type="predicted"/>
<reference evidence="1 2" key="1">
    <citation type="journal article" date="2016" name="Proc. Natl. Acad. Sci. U.S.A.">
        <title>Comparative genomics of biotechnologically important yeasts.</title>
        <authorList>
            <person name="Riley R."/>
            <person name="Haridas S."/>
            <person name="Wolfe K.H."/>
            <person name="Lopes M.R."/>
            <person name="Hittinger C.T."/>
            <person name="Goeker M."/>
            <person name="Salamov A.A."/>
            <person name="Wisecaver J.H."/>
            <person name="Long T.M."/>
            <person name="Calvey C.H."/>
            <person name="Aerts A.L."/>
            <person name="Barry K.W."/>
            <person name="Choi C."/>
            <person name="Clum A."/>
            <person name="Coughlan A.Y."/>
            <person name="Deshpande S."/>
            <person name="Douglass A.P."/>
            <person name="Hanson S.J."/>
            <person name="Klenk H.-P."/>
            <person name="LaButti K.M."/>
            <person name="Lapidus A."/>
            <person name="Lindquist E.A."/>
            <person name="Lipzen A.M."/>
            <person name="Meier-Kolthoff J.P."/>
            <person name="Ohm R.A."/>
            <person name="Otillar R.P."/>
            <person name="Pangilinan J.L."/>
            <person name="Peng Y."/>
            <person name="Rokas A."/>
            <person name="Rosa C.A."/>
            <person name="Scheuner C."/>
            <person name="Sibirny A.A."/>
            <person name="Slot J.C."/>
            <person name="Stielow J.B."/>
            <person name="Sun H."/>
            <person name="Kurtzman C.P."/>
            <person name="Blackwell M."/>
            <person name="Grigoriev I.V."/>
            <person name="Jeffries T.W."/>
        </authorList>
    </citation>
    <scope>NUCLEOTIDE SEQUENCE [LARGE SCALE GENOMIC DNA]</scope>
    <source>
        <strain evidence="1 2">NRRL Y-11557</strain>
    </source>
</reference>
<sequence>MVLSAYFFCVPWSYLLMRLASKYTTERFGIRAIDYDFDCEGGIFGVSIFTRLTGGSVAIILDLPRTDGLTHEQAYHELLRRLEDGDV</sequence>
<evidence type="ECO:0000313" key="1">
    <source>
        <dbReference type="EMBL" id="ODQ74716.1"/>
    </source>
</evidence>
<dbReference type="Proteomes" id="UP000094385">
    <property type="component" value="Unassembled WGS sequence"/>
</dbReference>